<protein>
    <submittedName>
        <fullName evidence="1">Uncharacterized protein</fullName>
    </submittedName>
</protein>
<feature type="non-terminal residue" evidence="1">
    <location>
        <position position="100"/>
    </location>
</feature>
<dbReference type="EMBL" id="CAWUPB010000870">
    <property type="protein sequence ID" value="CAK7327860.1"/>
    <property type="molecule type" value="Genomic_DNA"/>
</dbReference>
<dbReference type="AlphaFoldDB" id="A0AAV1R4C6"/>
<organism evidence="1 2">
    <name type="scientific">Dovyalis caffra</name>
    <dbReference type="NCBI Taxonomy" id="77055"/>
    <lineage>
        <taxon>Eukaryota</taxon>
        <taxon>Viridiplantae</taxon>
        <taxon>Streptophyta</taxon>
        <taxon>Embryophyta</taxon>
        <taxon>Tracheophyta</taxon>
        <taxon>Spermatophyta</taxon>
        <taxon>Magnoliopsida</taxon>
        <taxon>eudicotyledons</taxon>
        <taxon>Gunneridae</taxon>
        <taxon>Pentapetalae</taxon>
        <taxon>rosids</taxon>
        <taxon>fabids</taxon>
        <taxon>Malpighiales</taxon>
        <taxon>Salicaceae</taxon>
        <taxon>Flacourtieae</taxon>
        <taxon>Dovyalis</taxon>
    </lineage>
</organism>
<reference evidence="1 2" key="1">
    <citation type="submission" date="2024-01" db="EMBL/GenBank/DDBJ databases">
        <authorList>
            <person name="Waweru B."/>
        </authorList>
    </citation>
    <scope>NUCLEOTIDE SEQUENCE [LARGE SCALE GENOMIC DNA]</scope>
</reference>
<keyword evidence="2" id="KW-1185">Reference proteome</keyword>
<gene>
    <name evidence="1" type="ORF">DCAF_LOCUS5578</name>
</gene>
<proteinExistence type="predicted"/>
<name>A0AAV1R4C6_9ROSI</name>
<evidence type="ECO:0000313" key="2">
    <source>
        <dbReference type="Proteomes" id="UP001314170"/>
    </source>
</evidence>
<dbReference type="Proteomes" id="UP001314170">
    <property type="component" value="Unassembled WGS sequence"/>
</dbReference>
<sequence>MKKGLEREQRMQHFLRRSWATFDKIELLLNTLKEPMAVQVERVEVSGKDVLQKTMVKVIRKEQEQTNQVEPLGEVDHVRDTVDEVVRLWHGLCQMTSKTT</sequence>
<comment type="caution">
    <text evidence="1">The sequence shown here is derived from an EMBL/GenBank/DDBJ whole genome shotgun (WGS) entry which is preliminary data.</text>
</comment>
<evidence type="ECO:0000313" key="1">
    <source>
        <dbReference type="EMBL" id="CAK7327860.1"/>
    </source>
</evidence>
<accession>A0AAV1R4C6</accession>